<evidence type="ECO:0000256" key="1">
    <source>
        <dbReference type="SAM" id="MobiDB-lite"/>
    </source>
</evidence>
<sequence length="125" mass="14211">MSSQTSLPNDNIDTVNLVSTPVQSSSTSHLPQDHHLQQDVLVPTIENQGVNEPGSQSSVLDYVSIIRCGHMEIDLSQEELMQQLEDEISGYETDFQQGLEKQRMLRGKFKRIHERPSEKQMDLMT</sequence>
<comment type="caution">
    <text evidence="2">The sequence shown here is derived from an EMBL/GenBank/DDBJ whole genome shotgun (WGS) entry which is preliminary data.</text>
</comment>
<protein>
    <submittedName>
        <fullName evidence="2">Uncharacterized protein</fullName>
    </submittedName>
</protein>
<gene>
    <name evidence="2" type="ORF">BG011_003919</name>
</gene>
<accession>A0A9P6TUN7</accession>
<evidence type="ECO:0000313" key="2">
    <source>
        <dbReference type="EMBL" id="KAG0239480.1"/>
    </source>
</evidence>
<reference evidence="2" key="1">
    <citation type="journal article" date="2020" name="Fungal Divers.">
        <title>Resolving the Mortierellaceae phylogeny through synthesis of multi-gene phylogenetics and phylogenomics.</title>
        <authorList>
            <person name="Vandepol N."/>
            <person name="Liber J."/>
            <person name="Desiro A."/>
            <person name="Na H."/>
            <person name="Kennedy M."/>
            <person name="Barry K."/>
            <person name="Grigoriev I.V."/>
            <person name="Miller A.N."/>
            <person name="O'Donnell K."/>
            <person name="Stajich J.E."/>
            <person name="Bonito G."/>
        </authorList>
    </citation>
    <scope>NUCLEOTIDE SEQUENCE</scope>
    <source>
        <strain evidence="2">KOD948</strain>
    </source>
</reference>
<dbReference type="EMBL" id="JAAAJA010002553">
    <property type="protein sequence ID" value="KAG0239480.1"/>
    <property type="molecule type" value="Genomic_DNA"/>
</dbReference>
<dbReference type="AlphaFoldDB" id="A0A9P6TUN7"/>
<feature type="region of interest" description="Disordered" evidence="1">
    <location>
        <begin position="1"/>
        <end position="35"/>
    </location>
</feature>
<keyword evidence="3" id="KW-1185">Reference proteome</keyword>
<name>A0A9P6TUN7_9FUNG</name>
<evidence type="ECO:0000313" key="3">
    <source>
        <dbReference type="Proteomes" id="UP000726737"/>
    </source>
</evidence>
<feature type="compositionally biased region" description="Polar residues" evidence="1">
    <location>
        <begin position="1"/>
        <end position="30"/>
    </location>
</feature>
<organism evidence="2 3">
    <name type="scientific">Mortierella polycephala</name>
    <dbReference type="NCBI Taxonomy" id="41804"/>
    <lineage>
        <taxon>Eukaryota</taxon>
        <taxon>Fungi</taxon>
        <taxon>Fungi incertae sedis</taxon>
        <taxon>Mucoromycota</taxon>
        <taxon>Mortierellomycotina</taxon>
        <taxon>Mortierellomycetes</taxon>
        <taxon>Mortierellales</taxon>
        <taxon>Mortierellaceae</taxon>
        <taxon>Mortierella</taxon>
    </lineage>
</organism>
<feature type="non-terminal residue" evidence="2">
    <location>
        <position position="125"/>
    </location>
</feature>
<proteinExistence type="predicted"/>
<dbReference type="Proteomes" id="UP000726737">
    <property type="component" value="Unassembled WGS sequence"/>
</dbReference>